<evidence type="ECO:0000313" key="2">
    <source>
        <dbReference type="EMBL" id="OPX48351.1"/>
    </source>
</evidence>
<comment type="caution">
    <text evidence="2">The sequence shown here is derived from an EMBL/GenBank/DDBJ whole genome shotgun (WGS) entry which is preliminary data.</text>
</comment>
<dbReference type="Pfam" id="PF02811">
    <property type="entry name" value="PHP"/>
    <property type="match status" value="1"/>
</dbReference>
<dbReference type="CDD" id="cd07438">
    <property type="entry name" value="PHP_HisPPase_AMP"/>
    <property type="match status" value="1"/>
</dbReference>
<dbReference type="InterPro" id="IPR003141">
    <property type="entry name" value="Pol/His_phosphatase_N"/>
</dbReference>
<accession>A0A1V4SW69</accession>
<organism evidence="2 3">
    <name type="scientific">Clostridium thermobutyricum DSM 4928</name>
    <dbReference type="NCBI Taxonomy" id="1121339"/>
    <lineage>
        <taxon>Bacteria</taxon>
        <taxon>Bacillati</taxon>
        <taxon>Bacillota</taxon>
        <taxon>Clostridia</taxon>
        <taxon>Eubacteriales</taxon>
        <taxon>Clostridiaceae</taxon>
        <taxon>Clostridium</taxon>
    </lineage>
</organism>
<dbReference type="InterPro" id="IPR052018">
    <property type="entry name" value="PHP_domain"/>
</dbReference>
<dbReference type="GO" id="GO:0003887">
    <property type="term" value="F:DNA-directed DNA polymerase activity"/>
    <property type="evidence" value="ECO:0007669"/>
    <property type="project" value="UniProtKB-EC"/>
</dbReference>
<dbReference type="GO" id="GO:0035312">
    <property type="term" value="F:5'-3' DNA exonuclease activity"/>
    <property type="evidence" value="ECO:0007669"/>
    <property type="project" value="TreeGrafter"/>
</dbReference>
<dbReference type="InterPro" id="IPR016195">
    <property type="entry name" value="Pol/histidinol_Pase-like"/>
</dbReference>
<reference evidence="2 3" key="1">
    <citation type="submission" date="2016-02" db="EMBL/GenBank/DDBJ databases">
        <title>Genome sequence of Clostridium thermobutyricum DSM 4928.</title>
        <authorList>
            <person name="Poehlein A."/>
            <person name="Daniel R."/>
        </authorList>
    </citation>
    <scope>NUCLEOTIDE SEQUENCE [LARGE SCALE GENOMIC DNA]</scope>
    <source>
        <strain evidence="2 3">DSM 4928</strain>
    </source>
</reference>
<dbReference type="SUPFAM" id="SSF89550">
    <property type="entry name" value="PHP domain-like"/>
    <property type="match status" value="1"/>
</dbReference>
<name>A0A1V4SW69_9CLOT</name>
<sequence>MKKVDLHIHSTASDGKFTPEQIVALAKVKDIYYISITDHNTIDGVEKGVEEGKKIGLKVIPGIELSTRFKGRQVHILGYFNKEIYKNKKFIKAITFIQKKNVYQLKSIFKDKIKVRKGQKRLELSEGIKFLKMFGAKVVLAHPGKIKRENLNDIINHDFDGIEAIHPRHNKVEIEYFKNIAKSKGMFYTAGTDFHNIVKKNVKHGILGELFLEVKDINDILKF</sequence>
<dbReference type="OrthoDB" id="9791620at2"/>
<dbReference type="Gene3D" id="3.20.20.140">
    <property type="entry name" value="Metal-dependent hydrolases"/>
    <property type="match status" value="1"/>
</dbReference>
<dbReference type="PANTHER" id="PTHR42924">
    <property type="entry name" value="EXONUCLEASE"/>
    <property type="match status" value="1"/>
</dbReference>
<dbReference type="AlphaFoldDB" id="A0A1V4SW69"/>
<dbReference type="InterPro" id="IPR004013">
    <property type="entry name" value="PHP_dom"/>
</dbReference>
<feature type="domain" description="Polymerase/histidinol phosphatase N-terminal" evidence="1">
    <location>
        <begin position="4"/>
        <end position="69"/>
    </location>
</feature>
<gene>
    <name evidence="2" type="primary">polC_4</name>
    <name evidence="2" type="ORF">CLTHE_12400</name>
</gene>
<dbReference type="SMART" id="SM00481">
    <property type="entry name" value="POLIIIAc"/>
    <property type="match status" value="1"/>
</dbReference>
<dbReference type="PANTHER" id="PTHR42924:SF3">
    <property type="entry name" value="POLYMERASE_HISTIDINOL PHOSPHATASE N-TERMINAL DOMAIN-CONTAINING PROTEIN"/>
    <property type="match status" value="1"/>
</dbReference>
<dbReference type="EMBL" id="LTAY01000033">
    <property type="protein sequence ID" value="OPX48351.1"/>
    <property type="molecule type" value="Genomic_DNA"/>
</dbReference>
<keyword evidence="2" id="KW-0808">Transferase</keyword>
<proteinExistence type="predicted"/>
<dbReference type="RefSeq" id="WP_080022490.1">
    <property type="nucleotide sequence ID" value="NZ_LTAY01000033.1"/>
</dbReference>
<dbReference type="EC" id="2.7.7.7" evidence="2"/>
<evidence type="ECO:0000313" key="3">
    <source>
        <dbReference type="Proteomes" id="UP000191448"/>
    </source>
</evidence>
<evidence type="ECO:0000259" key="1">
    <source>
        <dbReference type="SMART" id="SM00481"/>
    </source>
</evidence>
<protein>
    <submittedName>
        <fullName evidence="2">DNA polymerase III PolC-type</fullName>
        <ecNumber evidence="2">2.7.7.7</ecNumber>
    </submittedName>
</protein>
<dbReference type="Proteomes" id="UP000191448">
    <property type="component" value="Unassembled WGS sequence"/>
</dbReference>
<dbReference type="GO" id="GO:0004534">
    <property type="term" value="F:5'-3' RNA exonuclease activity"/>
    <property type="evidence" value="ECO:0007669"/>
    <property type="project" value="TreeGrafter"/>
</dbReference>
<keyword evidence="2" id="KW-0548">Nucleotidyltransferase</keyword>